<proteinExistence type="predicted"/>
<dbReference type="AlphaFoldDB" id="A0A1G6JA09"/>
<protein>
    <submittedName>
        <fullName evidence="1">Uncharacterized protein</fullName>
    </submittedName>
</protein>
<evidence type="ECO:0000313" key="2">
    <source>
        <dbReference type="Proteomes" id="UP000183507"/>
    </source>
</evidence>
<dbReference type="EMBL" id="FMZR01000001">
    <property type="protein sequence ID" value="SDC15541.1"/>
    <property type="molecule type" value="Genomic_DNA"/>
</dbReference>
<name>A0A1G6JA09_9BACI</name>
<gene>
    <name evidence="1" type="ORF">SAMN04487767_101349</name>
</gene>
<organism evidence="1 2">
    <name type="scientific">Bacillus wiedmannii</name>
    <dbReference type="NCBI Taxonomy" id="1890302"/>
    <lineage>
        <taxon>Bacteria</taxon>
        <taxon>Bacillati</taxon>
        <taxon>Bacillota</taxon>
        <taxon>Bacilli</taxon>
        <taxon>Bacillales</taxon>
        <taxon>Bacillaceae</taxon>
        <taxon>Bacillus</taxon>
        <taxon>Bacillus cereus group</taxon>
    </lineage>
</organism>
<evidence type="ECO:0000313" key="1">
    <source>
        <dbReference type="EMBL" id="SDC15541.1"/>
    </source>
</evidence>
<dbReference type="Proteomes" id="UP000183507">
    <property type="component" value="Unassembled WGS sequence"/>
</dbReference>
<reference evidence="2" key="1">
    <citation type="submission" date="2016-10" db="EMBL/GenBank/DDBJ databases">
        <authorList>
            <person name="Varghese N."/>
        </authorList>
    </citation>
    <scope>NUCLEOTIDE SEQUENCE [LARGE SCALE GENOMIC DNA]</scope>
    <source>
        <strain evidence="2">KPR-7A</strain>
    </source>
</reference>
<accession>A0A1G6JA09</accession>
<sequence>MSSEKLVNEFLSFNDNVLKRYFQGKKSEHSLTSSELAYWITERFCIDRKMCQTATTIFNEKTSKNKLLLNMLSKSSF</sequence>